<evidence type="ECO:0000256" key="2">
    <source>
        <dbReference type="SAM" id="Phobius"/>
    </source>
</evidence>
<dbReference type="STRING" id="405436.SAMN05444365_103536"/>
<evidence type="ECO:0000256" key="1">
    <source>
        <dbReference type="SAM" id="MobiDB-lite"/>
    </source>
</evidence>
<name>A0A1H3MVH5_9ACTN</name>
<gene>
    <name evidence="5" type="ORF">SAMN05444365_103536</name>
</gene>
<sequence>MVVAASGRRVRAVTRWAVPSGPVRRLLAVEALLGLVALLVPRGPRDLLALTMAVIGIVAMGFGLRRHRPTPLIGWWVLFASAMTTFAAACAVHALPRGSAVPGALFMVTHVLVIAGLALVGRPAGRNRGCADLLDAAVVAAALFPLLWVLVIAPALSAEGVSMTWALVFPFANLLTMILAVRLVFAGGLRHRAAVWLLLGAGSLLALNISLLVGPLLHGAAQPNIAAALFWVGHPVAFGLAGLRPSHATSATGSTDTPQPQTAISLPRLVLLGALAMVVPLVCVVAYYRSPRGGLTWADYNALAFLGPLVLVAFVLVGRLAIIARLAQRRATELGRQARALAEAAQAQETLQQQLTYRALHDPLTGLANRVVLAERVEWALSRRTGTGQHALLLLDLDEFKDVNDDLGHPIGDEVLIAAAHRLLGLVSHGGTVARLGGDEFAVLLEDVDGAQAAAAAEEILAAMRRPFDISAGQLFLTTSIGLLLAETADGQTTASTALRDADLALNAAKRAGKDRIVAFQSALREARLGHSRLSAGLRRAITNGEFTVHYQPLVDLTTRQTHAVEALVRWIPPEGTPVSPADFIPVAEETGLIREIGAWVLRRACQDARAWYAAAGVAVSVNVSGRQLVEPGFADTVIDAIAEAGLPGPALILEITETSLIAAATVSTAAAQLNELRKRGIRVAIDDFGTGYSSLSYLAQLPVDILKIDSSFTRHGERLDFGPDDWPFARAIVALGHGLNLTTVAEGIETVEQAEALRGLRCQLAQGYLFSRPVPAEAIDALISVPLPPDPETAPQFRIAPHARPAHRVGDANGNDVVKTPDSLLRGA</sequence>
<dbReference type="SMART" id="SM00267">
    <property type="entry name" value="GGDEF"/>
    <property type="match status" value="1"/>
</dbReference>
<feature type="transmembrane region" description="Helical" evidence="2">
    <location>
        <begin position="300"/>
        <end position="322"/>
    </location>
</feature>
<dbReference type="NCBIfam" id="TIGR00254">
    <property type="entry name" value="GGDEF"/>
    <property type="match status" value="1"/>
</dbReference>
<dbReference type="Pfam" id="PF00563">
    <property type="entry name" value="EAL"/>
    <property type="match status" value="1"/>
</dbReference>
<dbReference type="OrthoDB" id="23692at2"/>
<dbReference type="InterPro" id="IPR001633">
    <property type="entry name" value="EAL_dom"/>
</dbReference>
<keyword evidence="6" id="KW-1185">Reference proteome</keyword>
<feature type="transmembrane region" description="Helical" evidence="2">
    <location>
        <begin position="269"/>
        <end position="288"/>
    </location>
</feature>
<dbReference type="InterPro" id="IPR050706">
    <property type="entry name" value="Cyclic-di-GMP_PDE-like"/>
</dbReference>
<dbReference type="InterPro" id="IPR000160">
    <property type="entry name" value="GGDEF_dom"/>
</dbReference>
<organism evidence="5 6">
    <name type="scientific">Micromonospora pattaloongensis</name>
    <dbReference type="NCBI Taxonomy" id="405436"/>
    <lineage>
        <taxon>Bacteria</taxon>
        <taxon>Bacillati</taxon>
        <taxon>Actinomycetota</taxon>
        <taxon>Actinomycetes</taxon>
        <taxon>Micromonosporales</taxon>
        <taxon>Micromonosporaceae</taxon>
        <taxon>Micromonospora</taxon>
    </lineage>
</organism>
<dbReference type="AlphaFoldDB" id="A0A1H3MVH5"/>
<dbReference type="Gene3D" id="3.20.20.450">
    <property type="entry name" value="EAL domain"/>
    <property type="match status" value="1"/>
</dbReference>
<feature type="region of interest" description="Disordered" evidence="1">
    <location>
        <begin position="807"/>
        <end position="829"/>
    </location>
</feature>
<evidence type="ECO:0000313" key="5">
    <source>
        <dbReference type="EMBL" id="SDY80494.1"/>
    </source>
</evidence>
<dbReference type="SUPFAM" id="SSF55073">
    <property type="entry name" value="Nucleotide cyclase"/>
    <property type="match status" value="1"/>
</dbReference>
<feature type="transmembrane region" description="Helical" evidence="2">
    <location>
        <begin position="162"/>
        <end position="181"/>
    </location>
</feature>
<keyword evidence="2" id="KW-1133">Transmembrane helix</keyword>
<feature type="domain" description="EAL" evidence="3">
    <location>
        <begin position="531"/>
        <end position="788"/>
    </location>
</feature>
<dbReference type="InterPro" id="IPR043128">
    <property type="entry name" value="Rev_trsase/Diguanyl_cyclase"/>
</dbReference>
<dbReference type="Pfam" id="PF00990">
    <property type="entry name" value="GGDEF"/>
    <property type="match status" value="1"/>
</dbReference>
<dbReference type="InterPro" id="IPR035919">
    <property type="entry name" value="EAL_sf"/>
</dbReference>
<accession>A0A1H3MVH5</accession>
<dbReference type="Gene3D" id="3.30.70.270">
    <property type="match status" value="1"/>
</dbReference>
<evidence type="ECO:0000259" key="3">
    <source>
        <dbReference type="PROSITE" id="PS50883"/>
    </source>
</evidence>
<dbReference type="PANTHER" id="PTHR33121">
    <property type="entry name" value="CYCLIC DI-GMP PHOSPHODIESTERASE PDEF"/>
    <property type="match status" value="1"/>
</dbReference>
<dbReference type="PROSITE" id="PS50883">
    <property type="entry name" value="EAL"/>
    <property type="match status" value="1"/>
</dbReference>
<dbReference type="RefSeq" id="WP_139307252.1">
    <property type="nucleotide sequence ID" value="NZ_FNPH01000003.1"/>
</dbReference>
<feature type="transmembrane region" description="Helical" evidence="2">
    <location>
        <begin position="47"/>
        <end position="64"/>
    </location>
</feature>
<feature type="domain" description="GGDEF" evidence="4">
    <location>
        <begin position="388"/>
        <end position="522"/>
    </location>
</feature>
<dbReference type="Proteomes" id="UP000242415">
    <property type="component" value="Unassembled WGS sequence"/>
</dbReference>
<dbReference type="InterPro" id="IPR029787">
    <property type="entry name" value="Nucleotide_cyclase"/>
</dbReference>
<dbReference type="PROSITE" id="PS50887">
    <property type="entry name" value="GGDEF"/>
    <property type="match status" value="1"/>
</dbReference>
<reference evidence="6" key="1">
    <citation type="submission" date="2016-10" db="EMBL/GenBank/DDBJ databases">
        <authorList>
            <person name="Varghese N."/>
            <person name="Submissions S."/>
        </authorList>
    </citation>
    <scope>NUCLEOTIDE SEQUENCE [LARGE SCALE GENOMIC DNA]</scope>
    <source>
        <strain evidence="6">DSM 45245</strain>
    </source>
</reference>
<feature type="transmembrane region" description="Helical" evidence="2">
    <location>
        <begin position="193"/>
        <end position="213"/>
    </location>
</feature>
<evidence type="ECO:0000313" key="6">
    <source>
        <dbReference type="Proteomes" id="UP000242415"/>
    </source>
</evidence>
<dbReference type="PANTHER" id="PTHR33121:SF70">
    <property type="entry name" value="SIGNALING PROTEIN YKOW"/>
    <property type="match status" value="1"/>
</dbReference>
<dbReference type="SUPFAM" id="SSF141868">
    <property type="entry name" value="EAL domain-like"/>
    <property type="match status" value="1"/>
</dbReference>
<dbReference type="SMART" id="SM00052">
    <property type="entry name" value="EAL"/>
    <property type="match status" value="1"/>
</dbReference>
<feature type="transmembrane region" description="Helical" evidence="2">
    <location>
        <begin position="76"/>
        <end position="95"/>
    </location>
</feature>
<dbReference type="GO" id="GO:0071111">
    <property type="term" value="F:cyclic-guanylate-specific phosphodiesterase activity"/>
    <property type="evidence" value="ECO:0007669"/>
    <property type="project" value="InterPro"/>
</dbReference>
<feature type="transmembrane region" description="Helical" evidence="2">
    <location>
        <begin position="21"/>
        <end position="41"/>
    </location>
</feature>
<proteinExistence type="predicted"/>
<evidence type="ECO:0000259" key="4">
    <source>
        <dbReference type="PROSITE" id="PS50887"/>
    </source>
</evidence>
<protein>
    <submittedName>
        <fullName evidence="5">Diguanylate cyclase (GGDEF) domain-containing protein</fullName>
    </submittedName>
</protein>
<feature type="transmembrane region" description="Helical" evidence="2">
    <location>
        <begin position="133"/>
        <end position="156"/>
    </location>
</feature>
<dbReference type="CDD" id="cd01948">
    <property type="entry name" value="EAL"/>
    <property type="match status" value="1"/>
</dbReference>
<feature type="transmembrane region" description="Helical" evidence="2">
    <location>
        <begin position="101"/>
        <end position="121"/>
    </location>
</feature>
<dbReference type="CDD" id="cd01949">
    <property type="entry name" value="GGDEF"/>
    <property type="match status" value="1"/>
</dbReference>
<keyword evidence="2" id="KW-0812">Transmembrane</keyword>
<keyword evidence="2" id="KW-0472">Membrane</keyword>
<dbReference type="EMBL" id="FNPH01000003">
    <property type="protein sequence ID" value="SDY80494.1"/>
    <property type="molecule type" value="Genomic_DNA"/>
</dbReference>